<dbReference type="Proteomes" id="UP000664218">
    <property type="component" value="Unassembled WGS sequence"/>
</dbReference>
<dbReference type="Gene3D" id="3.60.21.10">
    <property type="match status" value="1"/>
</dbReference>
<dbReference type="EMBL" id="JAFNJU010000004">
    <property type="protein sequence ID" value="MBO1264597.1"/>
    <property type="molecule type" value="Genomic_DNA"/>
</dbReference>
<comment type="caution">
    <text evidence="4">The sequence shown here is derived from an EMBL/GenBank/DDBJ whole genome shotgun (WGS) entry which is preliminary data.</text>
</comment>
<evidence type="ECO:0000256" key="1">
    <source>
        <dbReference type="ARBA" id="ARBA00008950"/>
    </source>
</evidence>
<comment type="similarity">
    <text evidence="1 2">Belongs to the metallophosphoesterase superfamily. YfcE family.</text>
</comment>
<dbReference type="Pfam" id="PF12850">
    <property type="entry name" value="Metallophos_2"/>
    <property type="match status" value="1"/>
</dbReference>
<dbReference type="AlphaFoldDB" id="A0A939KFM0"/>
<proteinExistence type="inferred from homology"/>
<name>A0A939KFM0_9CLOT</name>
<dbReference type="GO" id="GO:0016787">
    <property type="term" value="F:hydrolase activity"/>
    <property type="evidence" value="ECO:0007669"/>
    <property type="project" value="UniProtKB-UniRule"/>
</dbReference>
<dbReference type="EC" id="3.1.4.-" evidence="2"/>
<evidence type="ECO:0000256" key="2">
    <source>
        <dbReference type="RuleBase" id="RU362039"/>
    </source>
</evidence>
<comment type="cofactor">
    <cofactor evidence="2">
        <name>a divalent metal cation</name>
        <dbReference type="ChEBI" id="CHEBI:60240"/>
    </cofactor>
</comment>
<dbReference type="InterPro" id="IPR024654">
    <property type="entry name" value="Calcineurin-like_PHP_lpxH"/>
</dbReference>
<protein>
    <recommendedName>
        <fullName evidence="2">Phosphoesterase</fullName>
        <ecNumber evidence="2">3.1.4.-</ecNumber>
    </recommendedName>
</protein>
<evidence type="ECO:0000313" key="4">
    <source>
        <dbReference type="EMBL" id="MBO1264597.1"/>
    </source>
</evidence>
<keyword evidence="5" id="KW-1185">Reference proteome</keyword>
<reference evidence="4" key="1">
    <citation type="submission" date="2021-03" db="EMBL/GenBank/DDBJ databases">
        <title>Proteiniclasticum marinus sp. nov., isolated from tidal flat sediment.</title>
        <authorList>
            <person name="Namirimu T."/>
            <person name="Yang J.-A."/>
            <person name="Yang S.-H."/>
            <person name="Kim Y.-J."/>
            <person name="Kwon K.K."/>
        </authorList>
    </citation>
    <scope>NUCLEOTIDE SEQUENCE</scope>
    <source>
        <strain evidence="4">SCR006</strain>
    </source>
</reference>
<sequence>MRIAIVSDTHKSMSAINRVCEKIEMEKPDLILHLGDVMEDADAMEAILDREVRRVPGNCDYAYGMNHALYMEVEDTAVYAVHGHEQGVKRSLHLLAGEAARKGAKIALYGHTHVAGEENIGGVHLLNPGSAALPKNGQKKSMAFLEIRGKAFSFEIVHL</sequence>
<evidence type="ECO:0000259" key="3">
    <source>
        <dbReference type="Pfam" id="PF12850"/>
    </source>
</evidence>
<dbReference type="InterPro" id="IPR000979">
    <property type="entry name" value="Phosphodiesterase_MJ0936/Vps29"/>
</dbReference>
<dbReference type="PANTHER" id="PTHR11124">
    <property type="entry name" value="VACUOLAR SORTING PROTEIN VPS29"/>
    <property type="match status" value="1"/>
</dbReference>
<organism evidence="4 5">
    <name type="scientific">Proteiniclasticum aestuarii</name>
    <dbReference type="NCBI Taxonomy" id="2817862"/>
    <lineage>
        <taxon>Bacteria</taxon>
        <taxon>Bacillati</taxon>
        <taxon>Bacillota</taxon>
        <taxon>Clostridia</taxon>
        <taxon>Eubacteriales</taxon>
        <taxon>Clostridiaceae</taxon>
        <taxon>Proteiniclasticum</taxon>
    </lineage>
</organism>
<evidence type="ECO:0000313" key="5">
    <source>
        <dbReference type="Proteomes" id="UP000664218"/>
    </source>
</evidence>
<feature type="domain" description="Calcineurin-like phosphoesterase" evidence="3">
    <location>
        <begin position="1"/>
        <end position="148"/>
    </location>
</feature>
<keyword evidence="2" id="KW-0479">Metal-binding</keyword>
<accession>A0A939KFM0</accession>
<dbReference type="GO" id="GO:0046872">
    <property type="term" value="F:metal ion binding"/>
    <property type="evidence" value="ECO:0007669"/>
    <property type="project" value="UniProtKB-KW"/>
</dbReference>
<dbReference type="NCBIfam" id="TIGR00040">
    <property type="entry name" value="yfcE"/>
    <property type="match status" value="1"/>
</dbReference>
<dbReference type="RefSeq" id="WP_207599118.1">
    <property type="nucleotide sequence ID" value="NZ_JAFNJU010000004.1"/>
</dbReference>
<gene>
    <name evidence="4" type="ORF">J3A84_06105</name>
</gene>
<dbReference type="InterPro" id="IPR029052">
    <property type="entry name" value="Metallo-depent_PP-like"/>
</dbReference>
<dbReference type="SUPFAM" id="SSF56300">
    <property type="entry name" value="Metallo-dependent phosphatases"/>
    <property type="match status" value="1"/>
</dbReference>